<feature type="region of interest" description="Disordered" evidence="1">
    <location>
        <begin position="1"/>
        <end position="62"/>
    </location>
</feature>
<dbReference type="AlphaFoldDB" id="A0A2J6T379"/>
<gene>
    <name evidence="2" type="ORF">K444DRAFT_614870</name>
</gene>
<dbReference type="InParanoid" id="A0A2J6T379"/>
<dbReference type="Proteomes" id="UP000235371">
    <property type="component" value="Unassembled WGS sequence"/>
</dbReference>
<dbReference type="GeneID" id="36588686"/>
<evidence type="ECO:0000313" key="3">
    <source>
        <dbReference type="Proteomes" id="UP000235371"/>
    </source>
</evidence>
<accession>A0A2J6T379</accession>
<proteinExistence type="predicted"/>
<dbReference type="EMBL" id="KZ613846">
    <property type="protein sequence ID" value="PMD57467.1"/>
    <property type="molecule type" value="Genomic_DNA"/>
</dbReference>
<feature type="compositionally biased region" description="Basic and acidic residues" evidence="1">
    <location>
        <begin position="1"/>
        <end position="12"/>
    </location>
</feature>
<feature type="compositionally biased region" description="Basic and acidic residues" evidence="1">
    <location>
        <begin position="192"/>
        <end position="204"/>
    </location>
</feature>
<reference evidence="2 3" key="1">
    <citation type="submission" date="2016-04" db="EMBL/GenBank/DDBJ databases">
        <title>A degradative enzymes factory behind the ericoid mycorrhizal symbiosis.</title>
        <authorList>
            <consortium name="DOE Joint Genome Institute"/>
            <person name="Martino E."/>
            <person name="Morin E."/>
            <person name="Grelet G."/>
            <person name="Kuo A."/>
            <person name="Kohler A."/>
            <person name="Daghino S."/>
            <person name="Barry K."/>
            <person name="Choi C."/>
            <person name="Cichocki N."/>
            <person name="Clum A."/>
            <person name="Copeland A."/>
            <person name="Hainaut M."/>
            <person name="Haridas S."/>
            <person name="Labutti K."/>
            <person name="Lindquist E."/>
            <person name="Lipzen A."/>
            <person name="Khouja H.-R."/>
            <person name="Murat C."/>
            <person name="Ohm R."/>
            <person name="Olson A."/>
            <person name="Spatafora J."/>
            <person name="Veneault-Fourrey C."/>
            <person name="Henrissat B."/>
            <person name="Grigoriev I."/>
            <person name="Martin F."/>
            <person name="Perotto S."/>
        </authorList>
    </citation>
    <scope>NUCLEOTIDE SEQUENCE [LARGE SCALE GENOMIC DNA]</scope>
    <source>
        <strain evidence="2 3">E</strain>
    </source>
</reference>
<organism evidence="2 3">
    <name type="scientific">Hyaloscypha bicolor E</name>
    <dbReference type="NCBI Taxonomy" id="1095630"/>
    <lineage>
        <taxon>Eukaryota</taxon>
        <taxon>Fungi</taxon>
        <taxon>Dikarya</taxon>
        <taxon>Ascomycota</taxon>
        <taxon>Pezizomycotina</taxon>
        <taxon>Leotiomycetes</taxon>
        <taxon>Helotiales</taxon>
        <taxon>Hyaloscyphaceae</taxon>
        <taxon>Hyaloscypha</taxon>
        <taxon>Hyaloscypha bicolor</taxon>
    </lineage>
</organism>
<evidence type="ECO:0000313" key="2">
    <source>
        <dbReference type="EMBL" id="PMD57467.1"/>
    </source>
</evidence>
<protein>
    <submittedName>
        <fullName evidence="2">Uncharacterized protein</fullName>
    </submittedName>
</protein>
<feature type="compositionally biased region" description="Low complexity" evidence="1">
    <location>
        <begin position="168"/>
        <end position="179"/>
    </location>
</feature>
<name>A0A2J6T379_9HELO</name>
<evidence type="ECO:0000256" key="1">
    <source>
        <dbReference type="SAM" id="MobiDB-lite"/>
    </source>
</evidence>
<sequence length="277" mass="29510">MARDHRSKHQTDINHITSLRQETKLPSSSSSSCCCCSSPPPPPAAAPPALPSPSPSPLLAVQPLSSIPHQPQHSLASPLTPLSTHQIRARSRPPSPIFLLLSITTHLLPTRLGSETVGHQRPHHLHLLARASGLPPAPAFAFAALVPSVSAAACLASRRQTPAPHIESNLQAQTQSQPQSPIPNPPNPTSTDKNRITLRPEKSRQTPTTAPPLLPLPAVVTCVWQKQQRLFGARFSPRRAFRPSFLGCSIPACCYRSASSAASNLTFALCSGSLAHA</sequence>
<feature type="compositionally biased region" description="Pro residues" evidence="1">
    <location>
        <begin position="38"/>
        <end position="56"/>
    </location>
</feature>
<keyword evidence="3" id="KW-1185">Reference proteome</keyword>
<dbReference type="RefSeq" id="XP_024734371.1">
    <property type="nucleotide sequence ID" value="XM_024880609.1"/>
</dbReference>
<feature type="region of interest" description="Disordered" evidence="1">
    <location>
        <begin position="160"/>
        <end position="212"/>
    </location>
</feature>